<dbReference type="GO" id="GO:0045944">
    <property type="term" value="P:positive regulation of transcription by RNA polymerase II"/>
    <property type="evidence" value="ECO:0007669"/>
    <property type="project" value="TreeGrafter"/>
</dbReference>
<dbReference type="InterPro" id="IPR035898">
    <property type="entry name" value="TAZ_dom_sf"/>
</dbReference>
<dbReference type="Gene3D" id="1.20.1020.10">
    <property type="entry name" value="TAZ domain"/>
    <property type="match status" value="1"/>
</dbReference>
<dbReference type="RefSeq" id="XP_024352040.1">
    <property type="nucleotide sequence ID" value="XM_024493532.1"/>
</dbReference>
<keyword evidence="10" id="KW-0539">Nucleus</keyword>
<gene>
    <name evidence="14" type="ORF">EGR_04283</name>
</gene>
<evidence type="ECO:0000313" key="15">
    <source>
        <dbReference type="Proteomes" id="UP000019149"/>
    </source>
</evidence>
<proteinExistence type="predicted"/>
<keyword evidence="8" id="KW-0805">Transcription regulation</keyword>
<keyword evidence="5 12" id="KW-0863">Zinc-finger</keyword>
<keyword evidence="4 12" id="KW-0479">Metal-binding</keyword>
<dbReference type="PANTHER" id="PTHR13808">
    <property type="entry name" value="CBP/P300-RELATED"/>
    <property type="match status" value="1"/>
</dbReference>
<dbReference type="EMBL" id="APAU02000026">
    <property type="protein sequence ID" value="EUB60844.1"/>
    <property type="molecule type" value="Genomic_DNA"/>
</dbReference>
<dbReference type="GeneID" id="36339998"/>
<dbReference type="GO" id="GO:0004402">
    <property type="term" value="F:histone acetyltransferase activity"/>
    <property type="evidence" value="ECO:0007669"/>
    <property type="project" value="InterPro"/>
</dbReference>
<evidence type="ECO:0000256" key="4">
    <source>
        <dbReference type="ARBA" id="ARBA00022723"/>
    </source>
</evidence>
<evidence type="ECO:0000256" key="1">
    <source>
        <dbReference type="ARBA" id="ARBA00004123"/>
    </source>
</evidence>
<evidence type="ECO:0000256" key="7">
    <source>
        <dbReference type="ARBA" id="ARBA00022853"/>
    </source>
</evidence>
<comment type="caution">
    <text evidence="14">The sequence shown here is derived from an EMBL/GenBank/DDBJ whole genome shotgun (WGS) entry which is preliminary data.</text>
</comment>
<dbReference type="Proteomes" id="UP000019149">
    <property type="component" value="Unassembled WGS sequence"/>
</dbReference>
<dbReference type="EC" id="2.3.1.48" evidence="2"/>
<protein>
    <recommendedName>
        <fullName evidence="2">histone acetyltransferase</fullName>
        <ecNumber evidence="2">2.3.1.48</ecNumber>
    </recommendedName>
</protein>
<dbReference type="AlphaFoldDB" id="W6V432"/>
<evidence type="ECO:0000256" key="8">
    <source>
        <dbReference type="ARBA" id="ARBA00023015"/>
    </source>
</evidence>
<evidence type="ECO:0000256" key="5">
    <source>
        <dbReference type="ARBA" id="ARBA00022771"/>
    </source>
</evidence>
<dbReference type="GO" id="GO:0008270">
    <property type="term" value="F:zinc ion binding"/>
    <property type="evidence" value="ECO:0007669"/>
    <property type="project" value="UniProtKB-KW"/>
</dbReference>
<evidence type="ECO:0000259" key="13">
    <source>
        <dbReference type="PROSITE" id="PS50134"/>
    </source>
</evidence>
<dbReference type="GO" id="GO:0005634">
    <property type="term" value="C:nucleus"/>
    <property type="evidence" value="ECO:0007669"/>
    <property type="project" value="UniProtKB-SubCell"/>
</dbReference>
<evidence type="ECO:0000256" key="12">
    <source>
        <dbReference type="PROSITE-ProRule" id="PRU00203"/>
    </source>
</evidence>
<sequence length="626" mass="71493">MKKYINQQQSMRIPPNINDIAHDQEYSGGYPSHSQWDRQPVQIPDTSCLYFDSHLSKSHFPPGPNSSLNTVQSKRYLRNFEETTIIFTHTPFFRSKHLTQFYSLAEPQCCSLTASHTSIPSHLAPVADSTNANWRNRKPYPRIDAHRRQLIQYHLRLLLHAQYCRRRGLKRSIQCNNRHCHTLQNVLRHLEQCDREKSCLIQHCVSSRWLIRHWKNCVNLDCPICGDLLRERQQGVIPVLTEKIQCLLNFTTRFGSRCRQLGDLGGCIDNVIASSSRNSLFSINIVQVLAQSTLVPNTDTQPPELPRNISDNKTNQQQSCELSPHLLQHVSPIPSLAADRMTWGRDSMSSTILRTDDPAFDSEVICATSRSSCSVEPIISSLATLQITMDAKKTVANPTSWSFAPHLTNSSCFNSNSSSHSSSTQEFPQNSPQSLEWLCHDHTGEENDQNCVSCNIIRMSLQRVSDCSKAENRQDLFFTLSSLVSPSRKSTRHGGLKIGCQKGVWPSAVSGQVQPTAFLPTSSALPSFPYQPALYLSIANRSDKISSSQNRPQLFKKLFAYRLQRDRGFRERFRAKFDPRMNKLTRCMIAMRITPEEEVKSFAMPTDGRNNLRQFVKETRHRRRYL</sequence>
<dbReference type="OrthoDB" id="899at2759"/>
<dbReference type="GO" id="GO:0005667">
    <property type="term" value="C:transcription regulator complex"/>
    <property type="evidence" value="ECO:0007669"/>
    <property type="project" value="TreeGrafter"/>
</dbReference>
<evidence type="ECO:0000256" key="11">
    <source>
        <dbReference type="ARBA" id="ARBA00048017"/>
    </source>
</evidence>
<dbReference type="KEGG" id="egl:EGR_04283"/>
<keyword evidence="6 12" id="KW-0862">Zinc</keyword>
<comment type="catalytic activity">
    <reaction evidence="11">
        <text>L-lysyl-[protein] + acetyl-CoA = N(6)-acetyl-L-lysyl-[protein] + CoA + H(+)</text>
        <dbReference type="Rhea" id="RHEA:45948"/>
        <dbReference type="Rhea" id="RHEA-COMP:9752"/>
        <dbReference type="Rhea" id="RHEA-COMP:10731"/>
        <dbReference type="ChEBI" id="CHEBI:15378"/>
        <dbReference type="ChEBI" id="CHEBI:29969"/>
        <dbReference type="ChEBI" id="CHEBI:57287"/>
        <dbReference type="ChEBI" id="CHEBI:57288"/>
        <dbReference type="ChEBI" id="CHEBI:61930"/>
        <dbReference type="EC" id="2.3.1.48"/>
    </reaction>
</comment>
<dbReference type="InterPro" id="IPR000197">
    <property type="entry name" value="Znf_TAZ"/>
</dbReference>
<feature type="domain" description="TAZ-type" evidence="13">
    <location>
        <begin position="144"/>
        <end position="228"/>
    </location>
</feature>
<comment type="subcellular location">
    <subcellularLocation>
        <location evidence="1">Nucleus</location>
    </subcellularLocation>
</comment>
<evidence type="ECO:0000256" key="9">
    <source>
        <dbReference type="ARBA" id="ARBA00023163"/>
    </source>
</evidence>
<feature type="zinc finger region" description="TAZ-type" evidence="12">
    <location>
        <begin position="144"/>
        <end position="228"/>
    </location>
</feature>
<dbReference type="SUPFAM" id="SSF57933">
    <property type="entry name" value="TAZ domain"/>
    <property type="match status" value="1"/>
</dbReference>
<evidence type="ECO:0000313" key="14">
    <source>
        <dbReference type="EMBL" id="EUB60844.1"/>
    </source>
</evidence>
<keyword evidence="3" id="KW-0808">Transferase</keyword>
<keyword evidence="9" id="KW-0804">Transcription</keyword>
<evidence type="ECO:0000256" key="10">
    <source>
        <dbReference type="ARBA" id="ARBA00023242"/>
    </source>
</evidence>
<dbReference type="GO" id="GO:0000123">
    <property type="term" value="C:histone acetyltransferase complex"/>
    <property type="evidence" value="ECO:0007669"/>
    <property type="project" value="TreeGrafter"/>
</dbReference>
<dbReference type="STRING" id="6210.W6V432"/>
<dbReference type="GO" id="GO:0003713">
    <property type="term" value="F:transcription coactivator activity"/>
    <property type="evidence" value="ECO:0007669"/>
    <property type="project" value="TreeGrafter"/>
</dbReference>
<accession>W6V432</accession>
<dbReference type="PROSITE" id="PS50134">
    <property type="entry name" value="ZF_TAZ"/>
    <property type="match status" value="1"/>
</dbReference>
<reference evidence="14 15" key="1">
    <citation type="journal article" date="2013" name="Nat. Genet.">
        <title>The genome of the hydatid tapeworm Echinococcus granulosus.</title>
        <authorList>
            <person name="Zheng H."/>
            <person name="Zhang W."/>
            <person name="Zhang L."/>
            <person name="Zhang Z."/>
            <person name="Li J."/>
            <person name="Lu G."/>
            <person name="Zhu Y."/>
            <person name="Wang Y."/>
            <person name="Huang Y."/>
            <person name="Liu J."/>
            <person name="Kang H."/>
            <person name="Chen J."/>
            <person name="Wang L."/>
            <person name="Chen A."/>
            <person name="Yu S."/>
            <person name="Gao Z."/>
            <person name="Jin L."/>
            <person name="Gu W."/>
            <person name="Wang Z."/>
            <person name="Zhao L."/>
            <person name="Shi B."/>
            <person name="Wen H."/>
            <person name="Lin R."/>
            <person name="Jones M.K."/>
            <person name="Brejova B."/>
            <person name="Vinar T."/>
            <person name="Zhao G."/>
            <person name="McManus D.P."/>
            <person name="Chen Z."/>
            <person name="Zhou Y."/>
            <person name="Wang S."/>
        </authorList>
    </citation>
    <scope>NUCLEOTIDE SEQUENCE [LARGE SCALE GENOMIC DNA]</scope>
</reference>
<evidence type="ECO:0000256" key="3">
    <source>
        <dbReference type="ARBA" id="ARBA00022679"/>
    </source>
</evidence>
<dbReference type="CTD" id="36339998"/>
<dbReference type="Pfam" id="PF02135">
    <property type="entry name" value="zf-TAZ"/>
    <property type="match status" value="1"/>
</dbReference>
<dbReference type="InterPro" id="IPR013178">
    <property type="entry name" value="Histone_AcTrfase_Rtt109/CBP"/>
</dbReference>
<evidence type="ECO:0000256" key="6">
    <source>
        <dbReference type="ARBA" id="ARBA00022833"/>
    </source>
</evidence>
<organism evidence="14 15">
    <name type="scientific">Echinococcus granulosus</name>
    <name type="common">Hydatid tapeworm</name>
    <dbReference type="NCBI Taxonomy" id="6210"/>
    <lineage>
        <taxon>Eukaryota</taxon>
        <taxon>Metazoa</taxon>
        <taxon>Spiralia</taxon>
        <taxon>Lophotrochozoa</taxon>
        <taxon>Platyhelminthes</taxon>
        <taxon>Cestoda</taxon>
        <taxon>Eucestoda</taxon>
        <taxon>Cyclophyllidea</taxon>
        <taxon>Taeniidae</taxon>
        <taxon>Echinococcus</taxon>
        <taxon>Echinococcus granulosus group</taxon>
    </lineage>
</organism>
<dbReference type="SMART" id="SM00551">
    <property type="entry name" value="ZnF_TAZ"/>
    <property type="match status" value="1"/>
</dbReference>
<name>W6V432_ECHGR</name>
<keyword evidence="7" id="KW-0156">Chromatin regulator</keyword>
<evidence type="ECO:0000256" key="2">
    <source>
        <dbReference type="ARBA" id="ARBA00013184"/>
    </source>
</evidence>
<dbReference type="GO" id="GO:0031490">
    <property type="term" value="F:chromatin DNA binding"/>
    <property type="evidence" value="ECO:0007669"/>
    <property type="project" value="TreeGrafter"/>
</dbReference>
<keyword evidence="15" id="KW-1185">Reference proteome</keyword>
<dbReference type="PANTHER" id="PTHR13808:SF1">
    <property type="entry name" value="HISTONE ACETYLTRANSFERASE"/>
    <property type="match status" value="1"/>
</dbReference>